<feature type="region of interest" description="Disordered" evidence="2">
    <location>
        <begin position="1"/>
        <end position="102"/>
    </location>
</feature>
<dbReference type="Proteomes" id="UP000799772">
    <property type="component" value="Unassembled WGS sequence"/>
</dbReference>
<evidence type="ECO:0000256" key="1">
    <source>
        <dbReference type="SAM" id="Coils"/>
    </source>
</evidence>
<organism evidence="3 4">
    <name type="scientific">Rhizodiscina lignyota</name>
    <dbReference type="NCBI Taxonomy" id="1504668"/>
    <lineage>
        <taxon>Eukaryota</taxon>
        <taxon>Fungi</taxon>
        <taxon>Dikarya</taxon>
        <taxon>Ascomycota</taxon>
        <taxon>Pezizomycotina</taxon>
        <taxon>Dothideomycetes</taxon>
        <taxon>Pleosporomycetidae</taxon>
        <taxon>Aulographales</taxon>
        <taxon>Rhizodiscinaceae</taxon>
        <taxon>Rhizodiscina</taxon>
    </lineage>
</organism>
<name>A0A9P4ILK4_9PEZI</name>
<feature type="compositionally biased region" description="Low complexity" evidence="2">
    <location>
        <begin position="36"/>
        <end position="52"/>
    </location>
</feature>
<protein>
    <submittedName>
        <fullName evidence="3">Uncharacterized protein</fullName>
    </submittedName>
</protein>
<feature type="compositionally biased region" description="Polar residues" evidence="2">
    <location>
        <begin position="198"/>
        <end position="207"/>
    </location>
</feature>
<feature type="coiled-coil region" evidence="1">
    <location>
        <begin position="312"/>
        <end position="431"/>
    </location>
</feature>
<dbReference type="EMBL" id="ML978124">
    <property type="protein sequence ID" value="KAF2100366.1"/>
    <property type="molecule type" value="Genomic_DNA"/>
</dbReference>
<evidence type="ECO:0000313" key="4">
    <source>
        <dbReference type="Proteomes" id="UP000799772"/>
    </source>
</evidence>
<reference evidence="3" key="1">
    <citation type="journal article" date="2020" name="Stud. Mycol.">
        <title>101 Dothideomycetes genomes: a test case for predicting lifestyles and emergence of pathogens.</title>
        <authorList>
            <person name="Haridas S."/>
            <person name="Albert R."/>
            <person name="Binder M."/>
            <person name="Bloem J."/>
            <person name="Labutti K."/>
            <person name="Salamov A."/>
            <person name="Andreopoulos B."/>
            <person name="Baker S."/>
            <person name="Barry K."/>
            <person name="Bills G."/>
            <person name="Bluhm B."/>
            <person name="Cannon C."/>
            <person name="Castanera R."/>
            <person name="Culley D."/>
            <person name="Daum C."/>
            <person name="Ezra D."/>
            <person name="Gonzalez J."/>
            <person name="Henrissat B."/>
            <person name="Kuo A."/>
            <person name="Liang C."/>
            <person name="Lipzen A."/>
            <person name="Lutzoni F."/>
            <person name="Magnuson J."/>
            <person name="Mondo S."/>
            <person name="Nolan M."/>
            <person name="Ohm R."/>
            <person name="Pangilinan J."/>
            <person name="Park H.-J."/>
            <person name="Ramirez L."/>
            <person name="Alfaro M."/>
            <person name="Sun H."/>
            <person name="Tritt A."/>
            <person name="Yoshinaga Y."/>
            <person name="Zwiers L.-H."/>
            <person name="Turgeon B."/>
            <person name="Goodwin S."/>
            <person name="Spatafora J."/>
            <person name="Crous P."/>
            <person name="Grigoriev I."/>
        </authorList>
    </citation>
    <scope>NUCLEOTIDE SEQUENCE</scope>
    <source>
        <strain evidence="3">CBS 133067</strain>
    </source>
</reference>
<feature type="compositionally biased region" description="Basic and acidic residues" evidence="2">
    <location>
        <begin position="257"/>
        <end position="280"/>
    </location>
</feature>
<dbReference type="AlphaFoldDB" id="A0A9P4ILK4"/>
<feature type="compositionally biased region" description="Basic and acidic residues" evidence="2">
    <location>
        <begin position="212"/>
        <end position="230"/>
    </location>
</feature>
<dbReference type="Gene3D" id="1.20.5.340">
    <property type="match status" value="1"/>
</dbReference>
<dbReference type="OrthoDB" id="422086at2759"/>
<sequence length="687" mass="75646">MRQSKWASPGSEDKQPTRGKDGNLKSYLGRAGFQLNLGSSTLPSTSSASNAPQPSKPGANPFENSAEVVRARGQGAHHRSGSDRDIAFKGVAEQEESSQEKIHAVAVKAGSPSANISASIDTAPTALGDKSNALPVSALAFTLRSSSRDSGTPSPPPQELSLAQNVEGAFSRSDLFSRPSSDSPAGSISPPGKRMASRSFTPSSQANKRFAAPHDSKVHLAQEHRKTELERIEVERIEAQRKRALKEQAALEKAVREAEEREALRKQTEKKHAEEREASRKAVPGELKNGRAKDREILMTDFTKLLLKLDKHQATKKKLQNAMGDIDQMKETLHKAEADRTEARGKRYRIEDQLTNAQKVVEEAKKHVEDTKNELDKTQEALRAAMKRENESKANLKTLNDTLHGLAVAAIDELEAAEDAAAAEAEALKAETLSAELLKKETSPVGSPALKFNSELPKLRVIRPSSTIPAHEAMEDMNCEEVETEGLFVFKALPKQGTIEFPSETRSVRLSGFPSTYATSNVLSLVWGGRIEKIMYITGQRSAIVKFMTHDDCMKYFKSTSNGIPIPNTTGRYAKVELGDHNDHIHDFLRGCILSGVTRCVRAIGVAKNLSVGYLTRLADRNDRMVERIINGTNPRGNRVVEFRFNNIKDATKFKLELSQFEEWETVNIFYGDDPCAKHNGVHTSVH</sequence>
<keyword evidence="1" id="KW-0175">Coiled coil</keyword>
<feature type="region of interest" description="Disordered" evidence="2">
    <location>
        <begin position="257"/>
        <end position="286"/>
    </location>
</feature>
<evidence type="ECO:0000256" key="2">
    <source>
        <dbReference type="SAM" id="MobiDB-lite"/>
    </source>
</evidence>
<accession>A0A9P4ILK4</accession>
<feature type="compositionally biased region" description="Basic and acidic residues" evidence="2">
    <location>
        <begin position="11"/>
        <end position="23"/>
    </location>
</feature>
<keyword evidence="4" id="KW-1185">Reference proteome</keyword>
<comment type="caution">
    <text evidence="3">The sequence shown here is derived from an EMBL/GenBank/DDBJ whole genome shotgun (WGS) entry which is preliminary data.</text>
</comment>
<gene>
    <name evidence="3" type="ORF">NA57DRAFT_73977</name>
</gene>
<evidence type="ECO:0000313" key="3">
    <source>
        <dbReference type="EMBL" id="KAF2100366.1"/>
    </source>
</evidence>
<proteinExistence type="predicted"/>
<feature type="region of interest" description="Disordered" evidence="2">
    <location>
        <begin position="165"/>
        <end position="230"/>
    </location>
</feature>